<accession>X0VVV0</accession>
<dbReference type="EMBL" id="BARS01026800">
    <property type="protein sequence ID" value="GAG04661.1"/>
    <property type="molecule type" value="Genomic_DNA"/>
</dbReference>
<evidence type="ECO:0000259" key="2">
    <source>
        <dbReference type="Pfam" id="PF14659"/>
    </source>
</evidence>
<dbReference type="AlphaFoldDB" id="X0VVV0"/>
<sequence>MGKGKSPYSLYKRPANSKEAVKKRKGKSFRFIYYCQFRNSEGDYTSGLSTHETSKGAAKKWAFDYLKKGDIPINRGFTFEKFSKDWWIPDQCQYLKERERMGHKLSPRYIEGSRRNLDKYILPYFGPNKMTSISFKDIRRWMFELTDNNNLSPAIANRNLACLKVM</sequence>
<dbReference type="GO" id="GO:0003677">
    <property type="term" value="F:DNA binding"/>
    <property type="evidence" value="ECO:0007669"/>
    <property type="project" value="UniProtKB-KW"/>
</dbReference>
<dbReference type="Pfam" id="PF14659">
    <property type="entry name" value="Phage_int_SAM_3"/>
    <property type="match status" value="1"/>
</dbReference>
<dbReference type="InterPro" id="IPR004107">
    <property type="entry name" value="Integrase_SAM-like_N"/>
</dbReference>
<keyword evidence="1" id="KW-0238">DNA-binding</keyword>
<evidence type="ECO:0000313" key="3">
    <source>
        <dbReference type="EMBL" id="GAG04661.1"/>
    </source>
</evidence>
<dbReference type="InterPro" id="IPR010998">
    <property type="entry name" value="Integrase_recombinase_N"/>
</dbReference>
<dbReference type="SUPFAM" id="SSF56349">
    <property type="entry name" value="DNA breaking-rejoining enzymes"/>
    <property type="match status" value="1"/>
</dbReference>
<name>X0VVV0_9ZZZZ</name>
<proteinExistence type="predicted"/>
<dbReference type="InterPro" id="IPR011010">
    <property type="entry name" value="DNA_brk_join_enz"/>
</dbReference>
<comment type="caution">
    <text evidence="3">The sequence shown here is derived from an EMBL/GenBank/DDBJ whole genome shotgun (WGS) entry which is preliminary data.</text>
</comment>
<gene>
    <name evidence="3" type="ORF">S01H1_42181</name>
</gene>
<feature type="domain" description="Integrase SAM-like N-terminal" evidence="2">
    <location>
        <begin position="101"/>
        <end position="142"/>
    </location>
</feature>
<protein>
    <recommendedName>
        <fullName evidence="2">Integrase SAM-like N-terminal domain-containing protein</fullName>
    </recommendedName>
</protein>
<feature type="non-terminal residue" evidence="3">
    <location>
        <position position="166"/>
    </location>
</feature>
<evidence type="ECO:0000256" key="1">
    <source>
        <dbReference type="ARBA" id="ARBA00023125"/>
    </source>
</evidence>
<organism evidence="3">
    <name type="scientific">marine sediment metagenome</name>
    <dbReference type="NCBI Taxonomy" id="412755"/>
    <lineage>
        <taxon>unclassified sequences</taxon>
        <taxon>metagenomes</taxon>
        <taxon>ecological metagenomes</taxon>
    </lineage>
</organism>
<dbReference type="GO" id="GO:0015074">
    <property type="term" value="P:DNA integration"/>
    <property type="evidence" value="ECO:0007669"/>
    <property type="project" value="InterPro"/>
</dbReference>
<dbReference type="Gene3D" id="1.10.150.130">
    <property type="match status" value="1"/>
</dbReference>
<reference evidence="3" key="1">
    <citation type="journal article" date="2014" name="Front. Microbiol.">
        <title>High frequency of phylogenetically diverse reductive dehalogenase-homologous genes in deep subseafloor sedimentary metagenomes.</title>
        <authorList>
            <person name="Kawai M."/>
            <person name="Futagami T."/>
            <person name="Toyoda A."/>
            <person name="Takaki Y."/>
            <person name="Nishi S."/>
            <person name="Hori S."/>
            <person name="Arai W."/>
            <person name="Tsubouchi T."/>
            <person name="Morono Y."/>
            <person name="Uchiyama I."/>
            <person name="Ito T."/>
            <person name="Fujiyama A."/>
            <person name="Inagaki F."/>
            <person name="Takami H."/>
        </authorList>
    </citation>
    <scope>NUCLEOTIDE SEQUENCE</scope>
    <source>
        <strain evidence="3">Expedition CK06-06</strain>
    </source>
</reference>